<dbReference type="InterPro" id="IPR010982">
    <property type="entry name" value="Lambda_DNA-bd_dom_sf"/>
</dbReference>
<gene>
    <name evidence="4" type="ORF">BXY39_3810</name>
</gene>
<feature type="region of interest" description="Disordered" evidence="2">
    <location>
        <begin position="1"/>
        <end position="28"/>
    </location>
</feature>
<sequence length="216" mass="23450">MNRKTKQATVDRDSVYRTSSNAPESRSAPAIEQAIGTTVRKLRKQLHLTVGELAAVAGVSVAMLSKVENGQISPSLATLEKLARGLKVPISRLFTEFDERRDCSFVPAGEGVKIDRRGTRVGHQYQVLGATLSGDTAVEPYLITLAEDATPYAGFQHEGMEFIYMLSGSVGYRHGDTVYAMKEGDALLFDSAAAHGPETLDRLPAVYLSIIIYSRG</sequence>
<evidence type="ECO:0000259" key="3">
    <source>
        <dbReference type="PROSITE" id="PS50943"/>
    </source>
</evidence>
<dbReference type="PANTHER" id="PTHR46797:SF19">
    <property type="entry name" value="BLL2473 PROTEIN"/>
    <property type="match status" value="1"/>
</dbReference>
<dbReference type="GO" id="GO:0003700">
    <property type="term" value="F:DNA-binding transcription factor activity"/>
    <property type="evidence" value="ECO:0007669"/>
    <property type="project" value="TreeGrafter"/>
</dbReference>
<comment type="caution">
    <text evidence="4">The sequence shown here is derived from an EMBL/GenBank/DDBJ whole genome shotgun (WGS) entry which is preliminary data.</text>
</comment>
<dbReference type="Gene3D" id="1.10.260.40">
    <property type="entry name" value="lambda repressor-like DNA-binding domains"/>
    <property type="match status" value="1"/>
</dbReference>
<dbReference type="SMART" id="SM00530">
    <property type="entry name" value="HTH_XRE"/>
    <property type="match status" value="1"/>
</dbReference>
<keyword evidence="1" id="KW-0238">DNA-binding</keyword>
<dbReference type="CDD" id="cd02209">
    <property type="entry name" value="cupin_XRE_C"/>
    <property type="match status" value="1"/>
</dbReference>
<dbReference type="GO" id="GO:0005829">
    <property type="term" value="C:cytosol"/>
    <property type="evidence" value="ECO:0007669"/>
    <property type="project" value="TreeGrafter"/>
</dbReference>
<evidence type="ECO:0000256" key="1">
    <source>
        <dbReference type="ARBA" id="ARBA00023125"/>
    </source>
</evidence>
<dbReference type="SUPFAM" id="SSF51182">
    <property type="entry name" value="RmlC-like cupins"/>
    <property type="match status" value="1"/>
</dbReference>
<dbReference type="EMBL" id="REFR01000017">
    <property type="protein sequence ID" value="RMB00622.1"/>
    <property type="molecule type" value="Genomic_DNA"/>
</dbReference>
<reference evidence="4 5" key="1">
    <citation type="submission" date="2018-10" db="EMBL/GenBank/DDBJ databases">
        <title>Genomic Encyclopedia of Archaeal and Bacterial Type Strains, Phase II (KMG-II): from individual species to whole genera.</title>
        <authorList>
            <person name="Goeker M."/>
        </authorList>
    </citation>
    <scope>NUCLEOTIDE SEQUENCE [LARGE SCALE GENOMIC DNA]</scope>
    <source>
        <strain evidence="4 5">DSM 25217</strain>
    </source>
</reference>
<dbReference type="AlphaFoldDB" id="A0A3M0BTS4"/>
<dbReference type="PANTHER" id="PTHR46797">
    <property type="entry name" value="HTH-TYPE TRANSCRIPTIONAL REGULATOR"/>
    <property type="match status" value="1"/>
</dbReference>
<dbReference type="Proteomes" id="UP000271227">
    <property type="component" value="Unassembled WGS sequence"/>
</dbReference>
<organism evidence="4 5">
    <name type="scientific">Eilatimonas milleporae</name>
    <dbReference type="NCBI Taxonomy" id="911205"/>
    <lineage>
        <taxon>Bacteria</taxon>
        <taxon>Pseudomonadati</taxon>
        <taxon>Pseudomonadota</taxon>
        <taxon>Alphaproteobacteria</taxon>
        <taxon>Kordiimonadales</taxon>
        <taxon>Kordiimonadaceae</taxon>
        <taxon>Eilatimonas</taxon>
    </lineage>
</organism>
<dbReference type="InterPro" id="IPR050807">
    <property type="entry name" value="TransReg_Diox_bact_type"/>
</dbReference>
<dbReference type="InterPro" id="IPR001387">
    <property type="entry name" value="Cro/C1-type_HTH"/>
</dbReference>
<keyword evidence="5" id="KW-1185">Reference proteome</keyword>
<evidence type="ECO:0000256" key="2">
    <source>
        <dbReference type="SAM" id="MobiDB-lite"/>
    </source>
</evidence>
<dbReference type="SUPFAM" id="SSF47413">
    <property type="entry name" value="lambda repressor-like DNA-binding domains"/>
    <property type="match status" value="1"/>
</dbReference>
<dbReference type="OrthoDB" id="9805356at2"/>
<dbReference type="Gene3D" id="2.60.120.10">
    <property type="entry name" value="Jelly Rolls"/>
    <property type="match status" value="1"/>
</dbReference>
<dbReference type="InParanoid" id="A0A3M0BTS4"/>
<dbReference type="InterPro" id="IPR014710">
    <property type="entry name" value="RmlC-like_jellyroll"/>
</dbReference>
<dbReference type="InterPro" id="IPR013096">
    <property type="entry name" value="Cupin_2"/>
</dbReference>
<evidence type="ECO:0000313" key="4">
    <source>
        <dbReference type="EMBL" id="RMB00622.1"/>
    </source>
</evidence>
<feature type="domain" description="HTH cro/C1-type" evidence="3">
    <location>
        <begin position="39"/>
        <end position="93"/>
    </location>
</feature>
<dbReference type="GO" id="GO:0003677">
    <property type="term" value="F:DNA binding"/>
    <property type="evidence" value="ECO:0007669"/>
    <property type="project" value="UniProtKB-KW"/>
</dbReference>
<dbReference type="Pfam" id="PF07883">
    <property type="entry name" value="Cupin_2"/>
    <property type="match status" value="1"/>
</dbReference>
<evidence type="ECO:0000313" key="5">
    <source>
        <dbReference type="Proteomes" id="UP000271227"/>
    </source>
</evidence>
<name>A0A3M0BTS4_9PROT</name>
<accession>A0A3M0BTS4</accession>
<dbReference type="RefSeq" id="WP_121940441.1">
    <property type="nucleotide sequence ID" value="NZ_REFR01000017.1"/>
</dbReference>
<protein>
    <submittedName>
        <fullName evidence="4">XRE family transcriptional regulator</fullName>
    </submittedName>
</protein>
<dbReference type="PROSITE" id="PS50943">
    <property type="entry name" value="HTH_CROC1"/>
    <property type="match status" value="1"/>
</dbReference>
<dbReference type="CDD" id="cd00093">
    <property type="entry name" value="HTH_XRE"/>
    <property type="match status" value="1"/>
</dbReference>
<dbReference type="Pfam" id="PF01381">
    <property type="entry name" value="HTH_3"/>
    <property type="match status" value="1"/>
</dbReference>
<proteinExistence type="predicted"/>
<dbReference type="InterPro" id="IPR011051">
    <property type="entry name" value="RmlC_Cupin_sf"/>
</dbReference>